<sequence length="762" mass="80703">MSQSAHNSTGTGHIDASQYTNSRRVLRRWWATISVLVIALVTIVVAPAWRGMTIDNDGAVRVDPGHKTVVIGFSGVTWADISPEKTPALVGLVKRGASANVAVKTLGVTTCPNAGWLTLSQGVRAADPIAEGCAQPVTASSNGVLPNDVETARSEAEKLSPYDAPGTTLGDELARANISVATIGSGAALAARSSSNTALPHRYHADAKTEDGLTVNAAQRYPQVANADLVMIDMGRIDNEPSTGASAVGQTKSKGMLADLRAAFAAPAQRSPQASSAIAQLDQHIGELLEQIDPGTTIIVASLADSDTSTAHLQFFTATGTQIEPGTLAYTNSTRHRGLVQLTDLPQLIVTQLGLRPLPDFVGSAIAMTDTHQRAFADISATLRAGDARAIAVRPAVGPFYVLFSALAVIFLGWSGVRLWRAARGRQIAKSSRAHELVGLTVAIMPVASFIVNLLPWWNWTSPTVVFLLLVMTFSLFGAYMSVMSSWPAGAVALLSAGVLSVDVLTGSLLHSSSVLGDQPQQGGRFYGFSNAPFTVFAISMLWLTIVAVHVLREHHRQITVPGTVIVMGIVALILDGAGSLGADFGGVPALFIAFFVLFVALGGRTLTARTMIIVLGVGAGVSIGVAFIDWLRPQESWTHLARFFQSVIDGGAVAVVYRKLMAMLGSAPWFVWVIVVFVAATIWLYRSRMQQLFATSSAKSALVNVDPDIRWVDRSVLTLVLVAVALNDSGLVILLIGVAFGAPLSIVERQRASRRLQASEL</sequence>
<feature type="transmembrane region" description="Helical" evidence="1">
    <location>
        <begin position="611"/>
        <end position="629"/>
    </location>
</feature>
<feature type="transmembrane region" description="Helical" evidence="1">
    <location>
        <begin position="559"/>
        <end position="579"/>
    </location>
</feature>
<feature type="transmembrane region" description="Helical" evidence="1">
    <location>
        <begin position="464"/>
        <end position="483"/>
    </location>
</feature>
<reference evidence="2 3" key="1">
    <citation type="submission" date="2021-02" db="EMBL/GenBank/DDBJ databases">
        <title>Complete Genome Sequence of Arcanobacterium phocisimile strain DSM 26142T from a harbour seal.</title>
        <authorList>
            <person name="Borowiak M."/>
            <person name="Alssahen M."/>
            <person name="Malorny B."/>
            <person name="Laemmler C."/>
            <person name="Siebert U."/>
            <person name="Ploetz M."/>
            <person name="Abdulmawjood A."/>
        </authorList>
    </citation>
    <scope>NUCLEOTIDE SEQUENCE [LARGE SCALE GENOMIC DNA]</scope>
    <source>
        <strain evidence="2 3">DSM 26142</strain>
    </source>
</reference>
<feature type="transmembrane region" description="Helical" evidence="1">
    <location>
        <begin position="532"/>
        <end position="552"/>
    </location>
</feature>
<organism evidence="2 3">
    <name type="scientific">Arcanobacterium phocisimile</name>
    <dbReference type="NCBI Taxonomy" id="1302235"/>
    <lineage>
        <taxon>Bacteria</taxon>
        <taxon>Bacillati</taxon>
        <taxon>Actinomycetota</taxon>
        <taxon>Actinomycetes</taxon>
        <taxon>Actinomycetales</taxon>
        <taxon>Actinomycetaceae</taxon>
        <taxon>Arcanobacterium</taxon>
    </lineage>
</organism>
<feature type="transmembrane region" description="Helical" evidence="1">
    <location>
        <begin position="29"/>
        <end position="49"/>
    </location>
</feature>
<dbReference type="EMBL" id="CP070228">
    <property type="protein sequence ID" value="QRV02124.1"/>
    <property type="molecule type" value="Genomic_DNA"/>
</dbReference>
<keyword evidence="1" id="KW-0812">Transmembrane</keyword>
<feature type="transmembrane region" description="Helical" evidence="1">
    <location>
        <begin position="717"/>
        <end position="748"/>
    </location>
</feature>
<feature type="transmembrane region" description="Helical" evidence="1">
    <location>
        <begin position="670"/>
        <end position="687"/>
    </location>
</feature>
<name>A0ABX7IHW6_9ACTO</name>
<accession>A0ABX7IHW6</accession>
<dbReference type="RefSeq" id="WP_204424393.1">
    <property type="nucleotide sequence ID" value="NZ_CP070228.1"/>
</dbReference>
<evidence type="ECO:0000313" key="3">
    <source>
        <dbReference type="Proteomes" id="UP000602653"/>
    </source>
</evidence>
<feature type="transmembrane region" description="Helical" evidence="1">
    <location>
        <begin position="490"/>
        <end position="512"/>
    </location>
</feature>
<feature type="transmembrane region" description="Helical" evidence="1">
    <location>
        <begin position="437"/>
        <end position="458"/>
    </location>
</feature>
<dbReference type="Proteomes" id="UP000602653">
    <property type="component" value="Chromosome"/>
</dbReference>
<dbReference type="InterPro" id="IPR017850">
    <property type="entry name" value="Alkaline_phosphatase_core_sf"/>
</dbReference>
<protein>
    <submittedName>
        <fullName evidence="2">Uncharacterized protein</fullName>
    </submittedName>
</protein>
<dbReference type="SUPFAM" id="SSF53649">
    <property type="entry name" value="Alkaline phosphatase-like"/>
    <property type="match status" value="1"/>
</dbReference>
<feature type="transmembrane region" description="Helical" evidence="1">
    <location>
        <begin position="398"/>
        <end position="417"/>
    </location>
</feature>
<keyword evidence="3" id="KW-1185">Reference proteome</keyword>
<gene>
    <name evidence="2" type="ORF">JTE88_08650</name>
</gene>
<dbReference type="Gene3D" id="3.40.720.10">
    <property type="entry name" value="Alkaline Phosphatase, subunit A"/>
    <property type="match status" value="1"/>
</dbReference>
<keyword evidence="1" id="KW-1133">Transmembrane helix</keyword>
<evidence type="ECO:0000256" key="1">
    <source>
        <dbReference type="SAM" id="Phobius"/>
    </source>
</evidence>
<keyword evidence="1" id="KW-0472">Membrane</keyword>
<evidence type="ECO:0000313" key="2">
    <source>
        <dbReference type="EMBL" id="QRV02124.1"/>
    </source>
</evidence>
<feature type="transmembrane region" description="Helical" evidence="1">
    <location>
        <begin position="585"/>
        <end position="604"/>
    </location>
</feature>
<proteinExistence type="predicted"/>